<keyword evidence="1" id="KW-1133">Transmembrane helix</keyword>
<dbReference type="Proteomes" id="UP000556084">
    <property type="component" value="Unassembled WGS sequence"/>
</dbReference>
<sequence>MDHANPVETPVTYRLHRAEYLVGFAVVTGLMIAHYDEIRWLPALILFLYIDVIGYLPGALAYRRSPDGRIAKGYYVAYNLMHSLATQAVVAGLWIWLYGPEWALLVLPFHLFGDRGLFGNFLKPFALSFEPQPSPAYRRFVADLMGGPAPAAEPVTSASGTGR</sequence>
<protein>
    <recommendedName>
        <fullName evidence="4">Integral membrane protein</fullName>
    </recommendedName>
</protein>
<keyword evidence="1" id="KW-0812">Transmembrane</keyword>
<feature type="transmembrane region" description="Helical" evidence="1">
    <location>
        <begin position="18"/>
        <end position="35"/>
    </location>
</feature>
<dbReference type="RefSeq" id="WP_184349537.1">
    <property type="nucleotide sequence ID" value="NZ_JACHJH010000003.1"/>
</dbReference>
<evidence type="ECO:0000313" key="2">
    <source>
        <dbReference type="EMBL" id="MBB4893680.1"/>
    </source>
</evidence>
<feature type="transmembrane region" description="Helical" evidence="1">
    <location>
        <begin position="74"/>
        <end position="96"/>
    </location>
</feature>
<dbReference type="EMBL" id="JACHJH010000003">
    <property type="protein sequence ID" value="MBB4893680.1"/>
    <property type="molecule type" value="Genomic_DNA"/>
</dbReference>
<gene>
    <name evidence="2" type="ORF">FHS39_002711</name>
</gene>
<evidence type="ECO:0000313" key="3">
    <source>
        <dbReference type="Proteomes" id="UP000556084"/>
    </source>
</evidence>
<accession>A0A7W7LNW2</accession>
<name>A0A7W7LNW2_9ACTN</name>
<keyword evidence="3" id="KW-1185">Reference proteome</keyword>
<reference evidence="2 3" key="1">
    <citation type="submission" date="2020-08" db="EMBL/GenBank/DDBJ databases">
        <title>Genomic Encyclopedia of Type Strains, Phase III (KMG-III): the genomes of soil and plant-associated and newly described type strains.</title>
        <authorList>
            <person name="Whitman W."/>
        </authorList>
    </citation>
    <scope>NUCLEOTIDE SEQUENCE [LARGE SCALE GENOMIC DNA]</scope>
    <source>
        <strain evidence="2 3">CECT 3266</strain>
    </source>
</reference>
<comment type="caution">
    <text evidence="2">The sequence shown here is derived from an EMBL/GenBank/DDBJ whole genome shotgun (WGS) entry which is preliminary data.</text>
</comment>
<evidence type="ECO:0008006" key="4">
    <source>
        <dbReference type="Google" id="ProtNLM"/>
    </source>
</evidence>
<keyword evidence="1" id="KW-0472">Membrane</keyword>
<feature type="transmembrane region" description="Helical" evidence="1">
    <location>
        <begin position="41"/>
        <end position="62"/>
    </location>
</feature>
<evidence type="ECO:0000256" key="1">
    <source>
        <dbReference type="SAM" id="Phobius"/>
    </source>
</evidence>
<proteinExistence type="predicted"/>
<dbReference type="AlphaFoldDB" id="A0A7W7LNW2"/>
<organism evidence="2 3">
    <name type="scientific">Streptomyces olivoverticillatus</name>
    <dbReference type="NCBI Taxonomy" id="66427"/>
    <lineage>
        <taxon>Bacteria</taxon>
        <taxon>Bacillati</taxon>
        <taxon>Actinomycetota</taxon>
        <taxon>Actinomycetes</taxon>
        <taxon>Kitasatosporales</taxon>
        <taxon>Streptomycetaceae</taxon>
        <taxon>Streptomyces</taxon>
    </lineage>
</organism>